<gene>
    <name evidence="2" type="ORF">TDUB1175_LOCUS7207</name>
</gene>
<sequence>MKLLATPTIVVLLTSLVSSFESVVALSNDNTPNHEMLRGAIGKDKLGGLSRKLNAQAPAPDSYIIANGTAMYQPASSQPQQTLSFGMVMPARVDGTNIAPVAASVSAYLISQAGLQQFTAYPENSTLNQNMQVTLVHENGSRKKVTLEPAPTAPDGNRALTECSCVGSDDSGTIRYVLVEVVDIDE</sequence>
<protein>
    <submittedName>
        <fullName evidence="2">Uncharacterized protein</fullName>
    </submittedName>
</protein>
<feature type="signal peptide" evidence="1">
    <location>
        <begin position="1"/>
        <end position="19"/>
    </location>
</feature>
<organism evidence="2">
    <name type="scientific">Pseudictyota dubia</name>
    <dbReference type="NCBI Taxonomy" id="2749911"/>
    <lineage>
        <taxon>Eukaryota</taxon>
        <taxon>Sar</taxon>
        <taxon>Stramenopiles</taxon>
        <taxon>Ochrophyta</taxon>
        <taxon>Bacillariophyta</taxon>
        <taxon>Mediophyceae</taxon>
        <taxon>Biddulphiophycidae</taxon>
        <taxon>Eupodiscales</taxon>
        <taxon>Odontellaceae</taxon>
        <taxon>Pseudictyota</taxon>
    </lineage>
</organism>
<accession>A0A7R9VU08</accession>
<evidence type="ECO:0000313" key="2">
    <source>
        <dbReference type="EMBL" id="CAD8305036.1"/>
    </source>
</evidence>
<name>A0A7R9VU08_9STRA</name>
<feature type="chain" id="PRO_5030648680" evidence="1">
    <location>
        <begin position="20"/>
        <end position="186"/>
    </location>
</feature>
<keyword evidence="1" id="KW-0732">Signal</keyword>
<dbReference type="EMBL" id="HBED01014530">
    <property type="protein sequence ID" value="CAD8305036.1"/>
    <property type="molecule type" value="Transcribed_RNA"/>
</dbReference>
<evidence type="ECO:0000256" key="1">
    <source>
        <dbReference type="SAM" id="SignalP"/>
    </source>
</evidence>
<reference evidence="2" key="1">
    <citation type="submission" date="2021-01" db="EMBL/GenBank/DDBJ databases">
        <authorList>
            <person name="Corre E."/>
            <person name="Pelletier E."/>
            <person name="Niang G."/>
            <person name="Scheremetjew M."/>
            <person name="Finn R."/>
            <person name="Kale V."/>
            <person name="Holt S."/>
            <person name="Cochrane G."/>
            <person name="Meng A."/>
            <person name="Brown T."/>
            <person name="Cohen L."/>
        </authorList>
    </citation>
    <scope>NUCLEOTIDE SEQUENCE</scope>
    <source>
        <strain evidence="2">CCMP147</strain>
    </source>
</reference>
<proteinExistence type="predicted"/>
<dbReference type="AlphaFoldDB" id="A0A7R9VU08"/>